<keyword evidence="2 7" id="KW-0813">Transport</keyword>
<keyword evidence="8" id="KW-0732">Signal</keyword>
<evidence type="ECO:0000256" key="2">
    <source>
        <dbReference type="ARBA" id="ARBA00022448"/>
    </source>
</evidence>
<evidence type="ECO:0000313" key="10">
    <source>
        <dbReference type="EMBL" id="SKD00822.1"/>
    </source>
</evidence>
<dbReference type="AlphaFoldDB" id="A0A1T5NK48"/>
<dbReference type="SUPFAM" id="SSF56935">
    <property type="entry name" value="Porins"/>
    <property type="match status" value="1"/>
</dbReference>
<dbReference type="Pfam" id="PF13715">
    <property type="entry name" value="CarbopepD_reg_2"/>
    <property type="match status" value="1"/>
</dbReference>
<evidence type="ECO:0000256" key="4">
    <source>
        <dbReference type="ARBA" id="ARBA00022692"/>
    </source>
</evidence>
<dbReference type="InterPro" id="IPR023996">
    <property type="entry name" value="TonB-dep_OMP_SusC/RagA"/>
</dbReference>
<keyword evidence="6 7" id="KW-0998">Cell outer membrane</keyword>
<organism evidence="10 11">
    <name type="scientific">Chitinophaga ginsengisegetis</name>
    <dbReference type="NCBI Taxonomy" id="393003"/>
    <lineage>
        <taxon>Bacteria</taxon>
        <taxon>Pseudomonadati</taxon>
        <taxon>Bacteroidota</taxon>
        <taxon>Chitinophagia</taxon>
        <taxon>Chitinophagales</taxon>
        <taxon>Chitinophagaceae</taxon>
        <taxon>Chitinophaga</taxon>
    </lineage>
</organism>
<dbReference type="Gene3D" id="2.60.40.1120">
    <property type="entry name" value="Carboxypeptidase-like, regulatory domain"/>
    <property type="match status" value="1"/>
</dbReference>
<protein>
    <submittedName>
        <fullName evidence="10">TonB-linked outer membrane protein, SusC/RagA family</fullName>
    </submittedName>
</protein>
<dbReference type="InterPro" id="IPR036942">
    <property type="entry name" value="Beta-barrel_TonB_sf"/>
</dbReference>
<feature type="domain" description="TonB-dependent receptor plug" evidence="9">
    <location>
        <begin position="117"/>
        <end position="223"/>
    </location>
</feature>
<reference evidence="10 11" key="1">
    <citation type="submission" date="2017-02" db="EMBL/GenBank/DDBJ databases">
        <authorList>
            <person name="Peterson S.W."/>
        </authorList>
    </citation>
    <scope>NUCLEOTIDE SEQUENCE [LARGE SCALE GENOMIC DNA]</scope>
    <source>
        <strain evidence="10 11">DSM 18108</strain>
    </source>
</reference>
<dbReference type="InterPro" id="IPR039426">
    <property type="entry name" value="TonB-dep_rcpt-like"/>
</dbReference>
<keyword evidence="11" id="KW-1185">Reference proteome</keyword>
<evidence type="ECO:0000256" key="7">
    <source>
        <dbReference type="PROSITE-ProRule" id="PRU01360"/>
    </source>
</evidence>
<accession>A0A1T5NK48</accession>
<dbReference type="InterPro" id="IPR037066">
    <property type="entry name" value="Plug_dom_sf"/>
</dbReference>
<evidence type="ECO:0000256" key="5">
    <source>
        <dbReference type="ARBA" id="ARBA00023136"/>
    </source>
</evidence>
<gene>
    <name evidence="10" type="ORF">SAMN05660461_1966</name>
</gene>
<evidence type="ECO:0000256" key="6">
    <source>
        <dbReference type="ARBA" id="ARBA00023237"/>
    </source>
</evidence>
<sequence length="1124" mass="123511">MKIALNKLMGVLLAIAISTIAVAQPKKITGRIISSEDQQPLPGVSIVIKGKKTAAITNAEGYFSIEAAPEDVLRISYIGFTPQEIAAGNRSTVNISLVSATSKMDEIIVVGYGTQKKSSLTASVARLDKRILESGIRANPAQALAGTIAGVRVSTNSGKPGAIPNIILRGGTNFDGSGSPLIIIDGQFRPSLSDINPEDIASMEVLKDASATAIYGARASNGVIMITTKRGKSGTSEINLKVKTGFNYLNSPYTLLTPEEYLYWGRKALVETYKVNGNQSLLNASGPRGTGNVYKDAAGNIIDGNYDLNALFSPMRLTDQNRELLSANDGWKVMKDAIPTNAAGQYDPNGTYADLIYKGFSYGDNAFNKKSLTQDYNISMTGGNEKGAYYANLGYYNEDGIARKSFYKRLNFTLNGDYKIRTWLKSESNVSFSRANSRDQAQTSDVNYWGRLLMAAPTMRGNNSNGEPLLGRNAGDGNPAVNMDKYSRKNQADKFTLAQSFKVDLYKDLYFRVGAILMYDESFNESFNKDFRTGVMSKTDPNAGWDRTRSSNAAFDRTVRQTYNATLNYTKIIHDDHSIDAMIGGEFFDAYNYGLSANGKLAPTDDFPTLGLTSSDANTRGQNSYHLRERILSGFGRINYDWKGRYLATFTARRDGYSRLIGDNQYGLFPGASVGWLLHKENFMVNTSKWLSFLKLRGSWGKNGNIGEVGKRADNTIDVYSLQGGYPATTRYESIIGFSLGGIPNPGLRWEKTNTIEGAVEYGLFNNRLNGSIAYYNRNTTDKIASVSLPGSAGVNSILTNNGSMRNRGFEADLNYKVLQSGNWNVSVGANVAWNKNTVLKLPFNGNEKNRQNGAQIYDPASGRVIWAGGLQEGQEPGEVFGYLTDGIIRTTADLAAYNKIDLAAGQVQLNNAAGRPVASQQLIDKNGLTGFWATSLGDMKWKDLDRNDTIDFRDRVSLGRTIPRWTGGFNVAAGWKGLQLFARLDYAIGFIQMDVKQMWALGSMQGEFNGTDLVKDTWTPENPNAKYPIYVNQDQQLKKNYDRHSDMFWKNSSYLAFREVTLSYTVPKKILNNANIAGLTVMVTGQNLGYISNKMLALPERTGQQDGVYTIPTSLVFSANLTF</sequence>
<proteinExistence type="inferred from homology"/>
<dbReference type="Gene3D" id="2.40.170.20">
    <property type="entry name" value="TonB-dependent receptor, beta-barrel domain"/>
    <property type="match status" value="1"/>
</dbReference>
<feature type="signal peptide" evidence="8">
    <location>
        <begin position="1"/>
        <end position="23"/>
    </location>
</feature>
<dbReference type="Gene3D" id="2.170.130.10">
    <property type="entry name" value="TonB-dependent receptor, plug domain"/>
    <property type="match status" value="1"/>
</dbReference>
<evidence type="ECO:0000256" key="3">
    <source>
        <dbReference type="ARBA" id="ARBA00022452"/>
    </source>
</evidence>
<dbReference type="GO" id="GO:0009279">
    <property type="term" value="C:cell outer membrane"/>
    <property type="evidence" value="ECO:0007669"/>
    <property type="project" value="UniProtKB-SubCell"/>
</dbReference>
<dbReference type="NCBIfam" id="TIGR04056">
    <property type="entry name" value="OMP_RagA_SusC"/>
    <property type="match status" value="1"/>
</dbReference>
<dbReference type="SUPFAM" id="SSF49464">
    <property type="entry name" value="Carboxypeptidase regulatory domain-like"/>
    <property type="match status" value="1"/>
</dbReference>
<dbReference type="EMBL" id="FUZZ01000001">
    <property type="protein sequence ID" value="SKD00822.1"/>
    <property type="molecule type" value="Genomic_DNA"/>
</dbReference>
<dbReference type="STRING" id="393003.SAMN05660461_1966"/>
<evidence type="ECO:0000256" key="8">
    <source>
        <dbReference type="SAM" id="SignalP"/>
    </source>
</evidence>
<dbReference type="Proteomes" id="UP000190166">
    <property type="component" value="Unassembled WGS sequence"/>
</dbReference>
<keyword evidence="5 7" id="KW-0472">Membrane</keyword>
<name>A0A1T5NK48_9BACT</name>
<keyword evidence="3 7" id="KW-1134">Transmembrane beta strand</keyword>
<evidence type="ECO:0000259" key="9">
    <source>
        <dbReference type="Pfam" id="PF07715"/>
    </source>
</evidence>
<dbReference type="InterPro" id="IPR008969">
    <property type="entry name" value="CarboxyPept-like_regulatory"/>
</dbReference>
<dbReference type="InterPro" id="IPR012910">
    <property type="entry name" value="Plug_dom"/>
</dbReference>
<dbReference type="PROSITE" id="PS52016">
    <property type="entry name" value="TONB_DEPENDENT_REC_3"/>
    <property type="match status" value="1"/>
</dbReference>
<dbReference type="Pfam" id="PF07715">
    <property type="entry name" value="Plug"/>
    <property type="match status" value="1"/>
</dbReference>
<dbReference type="NCBIfam" id="TIGR04057">
    <property type="entry name" value="SusC_RagA_signa"/>
    <property type="match status" value="1"/>
</dbReference>
<comment type="similarity">
    <text evidence="7">Belongs to the TonB-dependent receptor family.</text>
</comment>
<comment type="subcellular location">
    <subcellularLocation>
        <location evidence="1 7">Cell outer membrane</location>
        <topology evidence="1 7">Multi-pass membrane protein</topology>
    </subcellularLocation>
</comment>
<dbReference type="InterPro" id="IPR023997">
    <property type="entry name" value="TonB-dep_OMP_SusC/RagA_CS"/>
</dbReference>
<keyword evidence="4 7" id="KW-0812">Transmembrane</keyword>
<dbReference type="RefSeq" id="WP_079469190.1">
    <property type="nucleotide sequence ID" value="NZ_FUZZ01000001.1"/>
</dbReference>
<evidence type="ECO:0000313" key="11">
    <source>
        <dbReference type="Proteomes" id="UP000190166"/>
    </source>
</evidence>
<feature type="chain" id="PRO_5013273327" evidence="8">
    <location>
        <begin position="24"/>
        <end position="1124"/>
    </location>
</feature>
<evidence type="ECO:0000256" key="1">
    <source>
        <dbReference type="ARBA" id="ARBA00004571"/>
    </source>
</evidence>